<organism evidence="1 2">
    <name type="scientific">Phaeosphaeria nodorum (strain SN15 / ATCC MYA-4574 / FGSC 10173)</name>
    <name type="common">Glume blotch fungus</name>
    <name type="synonym">Parastagonospora nodorum</name>
    <dbReference type="NCBI Taxonomy" id="321614"/>
    <lineage>
        <taxon>Eukaryota</taxon>
        <taxon>Fungi</taxon>
        <taxon>Dikarya</taxon>
        <taxon>Ascomycota</taxon>
        <taxon>Pezizomycotina</taxon>
        <taxon>Dothideomycetes</taxon>
        <taxon>Pleosporomycetidae</taxon>
        <taxon>Pleosporales</taxon>
        <taxon>Pleosporineae</taxon>
        <taxon>Phaeosphaeriaceae</taxon>
        <taxon>Parastagonospora</taxon>
    </lineage>
</organism>
<reference evidence="2" key="1">
    <citation type="journal article" date="2021" name="BMC Genomics">
        <title>Chromosome-level genome assembly and manually-curated proteome of model necrotroph Parastagonospora nodorum Sn15 reveals a genome-wide trove of candidate effector homologs, and redundancy of virulence-related functions within an accessory chromosome.</title>
        <authorList>
            <person name="Bertazzoni S."/>
            <person name="Jones D.A.B."/>
            <person name="Phan H.T."/>
            <person name="Tan K.-C."/>
            <person name="Hane J.K."/>
        </authorList>
    </citation>
    <scope>NUCLEOTIDE SEQUENCE [LARGE SCALE GENOMIC DNA]</scope>
    <source>
        <strain evidence="2">SN15 / ATCC MYA-4574 / FGSC 10173)</strain>
    </source>
</reference>
<keyword evidence="2" id="KW-1185">Reference proteome</keyword>
<sequence>MQFTPPPSTNPATTELRTACRYPKGLAWAGKSKAWQGSAGQGCIAKCPNTSRSAFYAWVGRAGHAHQTVVVAFGQRFSEATAEEGQMVIFGRQRYSTNLQIYDRLCPSYCEMLSFSRIRAVQALFSGRRMRKL</sequence>
<dbReference type="AlphaFoldDB" id="A0A7U2F0N2"/>
<evidence type="ECO:0000313" key="2">
    <source>
        <dbReference type="Proteomes" id="UP000663193"/>
    </source>
</evidence>
<evidence type="ECO:0000313" key="1">
    <source>
        <dbReference type="EMBL" id="QRC95358.1"/>
    </source>
</evidence>
<proteinExistence type="predicted"/>
<protein>
    <submittedName>
        <fullName evidence="1">Uncharacterized protein</fullName>
    </submittedName>
</protein>
<dbReference type="EMBL" id="CP069027">
    <property type="protein sequence ID" value="QRC95358.1"/>
    <property type="molecule type" value="Genomic_DNA"/>
</dbReference>
<dbReference type="Proteomes" id="UP000663193">
    <property type="component" value="Chromosome 5"/>
</dbReference>
<gene>
    <name evidence="1" type="ORF">JI435_407200</name>
</gene>
<dbReference type="VEuPathDB" id="FungiDB:JI435_407200"/>
<accession>A0A7U2F0N2</accession>
<name>A0A7U2F0N2_PHANO</name>